<dbReference type="RefSeq" id="WP_107959513.1">
    <property type="nucleotide sequence ID" value="NZ_QAOG01000007.1"/>
</dbReference>
<dbReference type="Gene3D" id="1.10.260.40">
    <property type="entry name" value="lambda repressor-like DNA-binding domains"/>
    <property type="match status" value="1"/>
</dbReference>
<dbReference type="PROSITE" id="PS50943">
    <property type="entry name" value="HTH_CROC1"/>
    <property type="match status" value="1"/>
</dbReference>
<reference evidence="2 3" key="1">
    <citation type="submission" date="2018-04" db="EMBL/GenBank/DDBJ databases">
        <title>Genomic Encyclopedia of Type Strains, Phase III (KMG-III): the genomes of soil and plant-associated and newly described type strains.</title>
        <authorList>
            <person name="Whitman W."/>
        </authorList>
    </citation>
    <scope>NUCLEOTIDE SEQUENCE [LARGE SCALE GENOMIC DNA]</scope>
    <source>
        <strain evidence="2 3">MA101b</strain>
    </source>
</reference>
<dbReference type="GO" id="GO:0003677">
    <property type="term" value="F:DNA binding"/>
    <property type="evidence" value="ECO:0007669"/>
    <property type="project" value="InterPro"/>
</dbReference>
<dbReference type="SUPFAM" id="SSF47413">
    <property type="entry name" value="lambda repressor-like DNA-binding domains"/>
    <property type="match status" value="1"/>
</dbReference>
<dbReference type="CDD" id="cd00093">
    <property type="entry name" value="HTH_XRE"/>
    <property type="match status" value="1"/>
</dbReference>
<dbReference type="InterPro" id="IPR010982">
    <property type="entry name" value="Lambda_DNA-bd_dom_sf"/>
</dbReference>
<dbReference type="Pfam" id="PF01381">
    <property type="entry name" value="HTH_3"/>
    <property type="match status" value="1"/>
</dbReference>
<dbReference type="InterPro" id="IPR001387">
    <property type="entry name" value="Cro/C1-type_HTH"/>
</dbReference>
<dbReference type="AlphaFoldDB" id="A0A2T5GHE9"/>
<accession>A0A2T5GHE9</accession>
<protein>
    <submittedName>
        <fullName evidence="2">Helix-turn-helix protein</fullName>
    </submittedName>
</protein>
<gene>
    <name evidence="2" type="ORF">C8J26_3614</name>
</gene>
<dbReference type="Proteomes" id="UP000244189">
    <property type="component" value="Unassembled WGS sequence"/>
</dbReference>
<dbReference type="EMBL" id="QAOG01000007">
    <property type="protein sequence ID" value="PTQ58744.1"/>
    <property type="molecule type" value="Genomic_DNA"/>
</dbReference>
<name>A0A2T5GHE9_9SPHN</name>
<organism evidence="2 3">
    <name type="scientific">Sphingomonas aurantiaca</name>
    <dbReference type="NCBI Taxonomy" id="185949"/>
    <lineage>
        <taxon>Bacteria</taxon>
        <taxon>Pseudomonadati</taxon>
        <taxon>Pseudomonadota</taxon>
        <taxon>Alphaproteobacteria</taxon>
        <taxon>Sphingomonadales</taxon>
        <taxon>Sphingomonadaceae</taxon>
        <taxon>Sphingomonas</taxon>
    </lineage>
</organism>
<proteinExistence type="predicted"/>
<keyword evidence="3" id="KW-1185">Reference proteome</keyword>
<comment type="caution">
    <text evidence="2">The sequence shown here is derived from an EMBL/GenBank/DDBJ whole genome shotgun (WGS) entry which is preliminary data.</text>
</comment>
<evidence type="ECO:0000313" key="3">
    <source>
        <dbReference type="Proteomes" id="UP000244189"/>
    </source>
</evidence>
<sequence>MRSTVADTLPPRVRRSLTKLGADIALARKKRSLTVVMMAERIGVAKSTYLKLEKGDPTVALGTYAMTFFVLGFGESLGEILDARNDEQGLVLDVERMPQRVRRPKPPVSL</sequence>
<feature type="domain" description="HTH cro/C1-type" evidence="1">
    <location>
        <begin position="24"/>
        <end position="55"/>
    </location>
</feature>
<evidence type="ECO:0000313" key="2">
    <source>
        <dbReference type="EMBL" id="PTQ58744.1"/>
    </source>
</evidence>
<evidence type="ECO:0000259" key="1">
    <source>
        <dbReference type="PROSITE" id="PS50943"/>
    </source>
</evidence>